<evidence type="ECO:0000313" key="1">
    <source>
        <dbReference type="EMBL" id="QHU35407.1"/>
    </source>
</evidence>
<reference evidence="1" key="1">
    <citation type="journal article" date="2020" name="Nature">
        <title>Giant virus diversity and host interactions through global metagenomics.</title>
        <authorList>
            <person name="Schulz F."/>
            <person name="Roux S."/>
            <person name="Paez-Espino D."/>
            <person name="Jungbluth S."/>
            <person name="Walsh D.A."/>
            <person name="Denef V.J."/>
            <person name="McMahon K.D."/>
            <person name="Konstantinidis K.T."/>
            <person name="Eloe-Fadrosh E.A."/>
            <person name="Kyrpides N.C."/>
            <person name="Woyke T."/>
        </authorList>
    </citation>
    <scope>NUCLEOTIDE SEQUENCE</scope>
    <source>
        <strain evidence="1">GVMAG-S-1017745-26</strain>
    </source>
</reference>
<protein>
    <recommendedName>
        <fullName evidence="2">Nucleotide-diphospho-sugar transferase domain-containing protein</fullName>
    </recommendedName>
</protein>
<proteinExistence type="predicted"/>
<name>A0A6C0LXM6_9ZZZZ</name>
<accession>A0A6C0LXM6</accession>
<sequence length="241" mass="28779">MKILISSCLFFYCSNSNKYNRLYKNIVNSRHLLVEQGYDVDIVIYYDRTVSKKIINDLKTEKNVFLIEKSQSKQREGCFWRYESINDFQDYDIYMFRDVDIPLENNDVIITDQFVNSDRNVFYIFLVHTRKSFPKQGFLMGGLFGIKKNACDNFKKSLKDWMNKKKLNHYGSDEEFLAETFYLKEKSIVFIEPRVINNPAHAQNRINLPSAKLDEGFFLNHKLDKDHEIYVDLKENFKLDY</sequence>
<organism evidence="1">
    <name type="scientific">viral metagenome</name>
    <dbReference type="NCBI Taxonomy" id="1070528"/>
    <lineage>
        <taxon>unclassified sequences</taxon>
        <taxon>metagenomes</taxon>
        <taxon>organismal metagenomes</taxon>
    </lineage>
</organism>
<dbReference type="SUPFAM" id="SSF53448">
    <property type="entry name" value="Nucleotide-diphospho-sugar transferases"/>
    <property type="match status" value="1"/>
</dbReference>
<dbReference type="EMBL" id="MN740590">
    <property type="protein sequence ID" value="QHU35407.1"/>
    <property type="molecule type" value="Genomic_DNA"/>
</dbReference>
<dbReference type="InterPro" id="IPR029044">
    <property type="entry name" value="Nucleotide-diphossugar_trans"/>
</dbReference>
<evidence type="ECO:0008006" key="2">
    <source>
        <dbReference type="Google" id="ProtNLM"/>
    </source>
</evidence>
<dbReference type="AlphaFoldDB" id="A0A6C0LXM6"/>